<dbReference type="eggNOG" id="ENOG502TJ5Q">
    <property type="taxonomic scope" value="Eukaryota"/>
</dbReference>
<dbReference type="Proteomes" id="UP000095282">
    <property type="component" value="Unplaced"/>
</dbReference>
<sequence>MESPEAPDEFKKPHDKPAPKRKRALVVPLSYWRVEPTLQQLEAEIDEAIWQSAKEEDMKNERIRLAENEKLKRKDVIDAKKSEKSKEKTREKGEKIKKKNPKSIDSEALEKEKLEKLKASRKRFYEKKRAKKLEEEEKRKWEREQLLEKYNSGDF</sequence>
<organism evidence="2 3">
    <name type="scientific">Caenorhabditis tropicalis</name>
    <dbReference type="NCBI Taxonomy" id="1561998"/>
    <lineage>
        <taxon>Eukaryota</taxon>
        <taxon>Metazoa</taxon>
        <taxon>Ecdysozoa</taxon>
        <taxon>Nematoda</taxon>
        <taxon>Chromadorea</taxon>
        <taxon>Rhabditida</taxon>
        <taxon>Rhabditina</taxon>
        <taxon>Rhabditomorpha</taxon>
        <taxon>Rhabditoidea</taxon>
        <taxon>Rhabditidae</taxon>
        <taxon>Peloderinae</taxon>
        <taxon>Caenorhabditis</taxon>
    </lineage>
</organism>
<feature type="compositionally biased region" description="Basic and acidic residues" evidence="1">
    <location>
        <begin position="53"/>
        <end position="94"/>
    </location>
</feature>
<proteinExistence type="predicted"/>
<evidence type="ECO:0000313" key="3">
    <source>
        <dbReference type="WBParaSite" id="Csp11.Scaffold58.g339.t1"/>
    </source>
</evidence>
<reference evidence="3" key="1">
    <citation type="submission" date="2016-11" db="UniProtKB">
        <authorList>
            <consortium name="WormBaseParasite"/>
        </authorList>
    </citation>
    <scope>IDENTIFICATION</scope>
</reference>
<keyword evidence="2" id="KW-1185">Reference proteome</keyword>
<evidence type="ECO:0000256" key="1">
    <source>
        <dbReference type="SAM" id="MobiDB-lite"/>
    </source>
</evidence>
<feature type="region of interest" description="Disordered" evidence="1">
    <location>
        <begin position="1"/>
        <end position="23"/>
    </location>
</feature>
<feature type="region of interest" description="Disordered" evidence="1">
    <location>
        <begin position="51"/>
        <end position="109"/>
    </location>
</feature>
<evidence type="ECO:0000313" key="2">
    <source>
        <dbReference type="Proteomes" id="UP000095282"/>
    </source>
</evidence>
<accession>A0A1I7TCA6</accession>
<feature type="compositionally biased region" description="Basic and acidic residues" evidence="1">
    <location>
        <begin position="8"/>
        <end position="18"/>
    </location>
</feature>
<name>A0A1I7TCA6_9PELO</name>
<protein>
    <submittedName>
        <fullName evidence="3">DUF2040 domain-containing protein</fullName>
    </submittedName>
</protein>
<dbReference type="AlphaFoldDB" id="A0A1I7TCA6"/>
<dbReference type="WBParaSite" id="Csp11.Scaffold58.g339.t1">
    <property type="protein sequence ID" value="Csp11.Scaffold58.g339.t1"/>
    <property type="gene ID" value="Csp11.Scaffold58.g339"/>
</dbReference>